<feature type="compositionally biased region" description="Pro residues" evidence="1">
    <location>
        <begin position="124"/>
        <end position="133"/>
    </location>
</feature>
<gene>
    <name evidence="2" type="ORF">SKAU_G00037550</name>
</gene>
<protein>
    <submittedName>
        <fullName evidence="2">Uncharacterized protein</fullName>
    </submittedName>
</protein>
<evidence type="ECO:0000256" key="1">
    <source>
        <dbReference type="SAM" id="MobiDB-lite"/>
    </source>
</evidence>
<evidence type="ECO:0000313" key="2">
    <source>
        <dbReference type="EMBL" id="KAJ8382977.1"/>
    </source>
</evidence>
<name>A0A9Q1JH51_SYNKA</name>
<keyword evidence="3" id="KW-1185">Reference proteome</keyword>
<sequence length="152" mass="16891">MRRSGGYLHGMARSRRAQCIYFMYQKRGGICCCAVPGIEKLPFTPYGPLGEISLLRVRHIGPAPPYLTPAGNGTLQRVFNTDWSAAAPPSPSRMIGQWETKPLNCNGHGIRPQTRVERQTRFPVDPPSSPTTPPDAKWYFSDHVAELLSQPT</sequence>
<organism evidence="2 3">
    <name type="scientific">Synaphobranchus kaupii</name>
    <name type="common">Kaup's arrowtooth eel</name>
    <dbReference type="NCBI Taxonomy" id="118154"/>
    <lineage>
        <taxon>Eukaryota</taxon>
        <taxon>Metazoa</taxon>
        <taxon>Chordata</taxon>
        <taxon>Craniata</taxon>
        <taxon>Vertebrata</taxon>
        <taxon>Euteleostomi</taxon>
        <taxon>Actinopterygii</taxon>
        <taxon>Neopterygii</taxon>
        <taxon>Teleostei</taxon>
        <taxon>Anguilliformes</taxon>
        <taxon>Synaphobranchidae</taxon>
        <taxon>Synaphobranchus</taxon>
    </lineage>
</organism>
<feature type="region of interest" description="Disordered" evidence="1">
    <location>
        <begin position="106"/>
        <end position="136"/>
    </location>
</feature>
<reference evidence="2" key="1">
    <citation type="journal article" date="2023" name="Science">
        <title>Genome structures resolve the early diversification of teleost fishes.</title>
        <authorList>
            <person name="Parey E."/>
            <person name="Louis A."/>
            <person name="Montfort J."/>
            <person name="Bouchez O."/>
            <person name="Roques C."/>
            <person name="Iampietro C."/>
            <person name="Lluch J."/>
            <person name="Castinel A."/>
            <person name="Donnadieu C."/>
            <person name="Desvignes T."/>
            <person name="Floi Bucao C."/>
            <person name="Jouanno E."/>
            <person name="Wen M."/>
            <person name="Mejri S."/>
            <person name="Dirks R."/>
            <person name="Jansen H."/>
            <person name="Henkel C."/>
            <person name="Chen W.J."/>
            <person name="Zahm M."/>
            <person name="Cabau C."/>
            <person name="Klopp C."/>
            <person name="Thompson A.W."/>
            <person name="Robinson-Rechavi M."/>
            <person name="Braasch I."/>
            <person name="Lecointre G."/>
            <person name="Bobe J."/>
            <person name="Postlethwait J.H."/>
            <person name="Berthelot C."/>
            <person name="Roest Crollius H."/>
            <person name="Guiguen Y."/>
        </authorList>
    </citation>
    <scope>NUCLEOTIDE SEQUENCE</scope>
    <source>
        <strain evidence="2">WJC10195</strain>
    </source>
</reference>
<dbReference type="AlphaFoldDB" id="A0A9Q1JH51"/>
<proteinExistence type="predicted"/>
<dbReference type="Proteomes" id="UP001152622">
    <property type="component" value="Chromosome 1"/>
</dbReference>
<comment type="caution">
    <text evidence="2">The sequence shown here is derived from an EMBL/GenBank/DDBJ whole genome shotgun (WGS) entry which is preliminary data.</text>
</comment>
<dbReference type="EMBL" id="JAINUF010000001">
    <property type="protein sequence ID" value="KAJ8382977.1"/>
    <property type="molecule type" value="Genomic_DNA"/>
</dbReference>
<evidence type="ECO:0000313" key="3">
    <source>
        <dbReference type="Proteomes" id="UP001152622"/>
    </source>
</evidence>
<accession>A0A9Q1JH51</accession>